<dbReference type="PANTHER" id="PTHR12801:SF115">
    <property type="entry name" value="FI18136P1-RELATED"/>
    <property type="match status" value="1"/>
</dbReference>
<dbReference type="STRING" id="983967.A0A1E4SW20"/>
<keyword evidence="3" id="KW-0540">Nuclease</keyword>
<dbReference type="GO" id="GO:0005634">
    <property type="term" value="C:nucleus"/>
    <property type="evidence" value="ECO:0007669"/>
    <property type="project" value="UniProtKB-SubCell"/>
</dbReference>
<name>A0A1E4SW20_9ASCO</name>
<keyword evidence="4" id="KW-0378">Hydrolase</keyword>
<comment type="similarity">
    <text evidence="2">Belongs to the REXO1/REXO3 family.</text>
</comment>
<evidence type="ECO:0000313" key="10">
    <source>
        <dbReference type="Proteomes" id="UP000094801"/>
    </source>
</evidence>
<organism evidence="9 10">
    <name type="scientific">[Candida] arabinofermentans NRRL YB-2248</name>
    <dbReference type="NCBI Taxonomy" id="983967"/>
    <lineage>
        <taxon>Eukaryota</taxon>
        <taxon>Fungi</taxon>
        <taxon>Dikarya</taxon>
        <taxon>Ascomycota</taxon>
        <taxon>Saccharomycotina</taxon>
        <taxon>Pichiomycetes</taxon>
        <taxon>Pichiales</taxon>
        <taxon>Pichiaceae</taxon>
        <taxon>Ogataea</taxon>
        <taxon>Ogataea/Candida clade</taxon>
    </lineage>
</organism>
<evidence type="ECO:0000256" key="1">
    <source>
        <dbReference type="ARBA" id="ARBA00004123"/>
    </source>
</evidence>
<dbReference type="GO" id="GO:0003676">
    <property type="term" value="F:nucleic acid binding"/>
    <property type="evidence" value="ECO:0007669"/>
    <property type="project" value="InterPro"/>
</dbReference>
<evidence type="ECO:0000313" key="9">
    <source>
        <dbReference type="EMBL" id="ODV83686.1"/>
    </source>
</evidence>
<dbReference type="InterPro" id="IPR034922">
    <property type="entry name" value="REX1-like_exo"/>
</dbReference>
<evidence type="ECO:0000256" key="6">
    <source>
        <dbReference type="ARBA" id="ARBA00023242"/>
    </source>
</evidence>
<dbReference type="AlphaFoldDB" id="A0A1E4SW20"/>
<reference evidence="10" key="1">
    <citation type="submission" date="2016-04" db="EMBL/GenBank/DDBJ databases">
        <title>Comparative genomics of biotechnologically important yeasts.</title>
        <authorList>
            <consortium name="DOE Joint Genome Institute"/>
            <person name="Riley R."/>
            <person name="Haridas S."/>
            <person name="Wolfe K.H."/>
            <person name="Lopes M.R."/>
            <person name="Hittinger C.T."/>
            <person name="Goker M."/>
            <person name="Salamov A."/>
            <person name="Wisecaver J."/>
            <person name="Long T.M."/>
            <person name="Aerts A.L."/>
            <person name="Barry K."/>
            <person name="Choi C."/>
            <person name="Clum A."/>
            <person name="Coughlan A.Y."/>
            <person name="Deshpande S."/>
            <person name="Douglass A.P."/>
            <person name="Hanson S.J."/>
            <person name="Klenk H.-P."/>
            <person name="Labutti K."/>
            <person name="Lapidus A."/>
            <person name="Lindquist E."/>
            <person name="Lipzen A."/>
            <person name="Meier-Kolthoff J.P."/>
            <person name="Ohm R.A."/>
            <person name="Otillar R.P."/>
            <person name="Pangilinan J."/>
            <person name="Peng Y."/>
            <person name="Rokas A."/>
            <person name="Rosa C.A."/>
            <person name="Scheuner C."/>
            <person name="Sibirny A.A."/>
            <person name="Slot J.C."/>
            <person name="Stielow J.B."/>
            <person name="Sun H."/>
            <person name="Kurtzman C.P."/>
            <person name="Blackwell M."/>
            <person name="Grigoriev I.V."/>
            <person name="Jeffries T.W."/>
        </authorList>
    </citation>
    <scope>NUCLEOTIDE SEQUENCE [LARGE SCALE GENOMIC DNA]</scope>
    <source>
        <strain evidence="10">NRRL YB-2248</strain>
    </source>
</reference>
<dbReference type="OrthoDB" id="206335at2759"/>
<protein>
    <recommendedName>
        <fullName evidence="8">Exonuclease domain-containing protein</fullName>
    </recommendedName>
</protein>
<dbReference type="InterPro" id="IPR047021">
    <property type="entry name" value="REXO1/3/4-like"/>
</dbReference>
<dbReference type="EMBL" id="KV453861">
    <property type="protein sequence ID" value="ODV83686.1"/>
    <property type="molecule type" value="Genomic_DNA"/>
</dbReference>
<dbReference type="PANTHER" id="PTHR12801">
    <property type="entry name" value="RNA EXONUCLEASE REXO1 / RECO3 FAMILY MEMBER-RELATED"/>
    <property type="match status" value="1"/>
</dbReference>
<sequence>MKSEKKIGESSSSSSSSSIRQTSPPIPTTSKKQKRRRSSVQQGTQLRKKKFLSDSPEFSLNQDISSKLSISDVRSLILWTMSDFTDQPKWCTVENRKSVSQVIVIFVPGLTSEEFGLSTFSDIKKPLPTSSVCNELSFISQRFQQVIPLLLPGSNKAVYSSFLALTQVTLSKKEKKKLLKDSKQHKVILPDLYLTLDDFISNNYPVHSEVPGVTEEILAKTADYKDTIKFDHEGSHTFALDCEMCIGTTGKVLTRVSLTDFNNNVIIDEFVKPDCEIVDYVTRYSGITEEKLNGITTTLSDIQDLLLKTVSSDDVLIGHSLESDLNVLKLRHPKVIDTALCYDHVRGPPLKASLKSLMELHLKTIIQNKETGHESIEDCISCMELVKLKLQNGLLFGKVLEQESIFKRISNVNKMRLIDGVKKPKSSLCIDYAAVKGSRDEVRVQCFSDDSIVENFKLHQKEHDLILLRLRELEVYKGFGILSKQSTIPDPQSIHEAYSNLNRRLSDIYESASNNSLIIICSGNGDCRKVGELQKIHKLYQSEFNKDGNKSGVEEWTLDKIEELNKAVNAARDSLCLITLKKDDSIDEEAIEE</sequence>
<evidence type="ECO:0000256" key="3">
    <source>
        <dbReference type="ARBA" id="ARBA00022722"/>
    </source>
</evidence>
<dbReference type="SMART" id="SM00479">
    <property type="entry name" value="EXOIII"/>
    <property type="match status" value="1"/>
</dbReference>
<evidence type="ECO:0000259" key="8">
    <source>
        <dbReference type="SMART" id="SM00479"/>
    </source>
</evidence>
<gene>
    <name evidence="9" type="ORF">CANARDRAFT_202642</name>
</gene>
<evidence type="ECO:0000256" key="5">
    <source>
        <dbReference type="ARBA" id="ARBA00022839"/>
    </source>
</evidence>
<dbReference type="InterPro" id="IPR036397">
    <property type="entry name" value="RNaseH_sf"/>
</dbReference>
<dbReference type="InterPro" id="IPR012337">
    <property type="entry name" value="RNaseH-like_sf"/>
</dbReference>
<keyword evidence="5" id="KW-0269">Exonuclease</keyword>
<dbReference type="InterPro" id="IPR013520">
    <property type="entry name" value="Ribonucl_H"/>
</dbReference>
<dbReference type="CDD" id="cd06145">
    <property type="entry name" value="REX1_like"/>
    <property type="match status" value="1"/>
</dbReference>
<dbReference type="Gene3D" id="3.30.420.10">
    <property type="entry name" value="Ribonuclease H-like superfamily/Ribonuclease H"/>
    <property type="match status" value="1"/>
</dbReference>
<comment type="subcellular location">
    <subcellularLocation>
        <location evidence="1">Nucleus</location>
    </subcellularLocation>
</comment>
<keyword evidence="6" id="KW-0539">Nucleus</keyword>
<evidence type="ECO:0000256" key="4">
    <source>
        <dbReference type="ARBA" id="ARBA00022801"/>
    </source>
</evidence>
<proteinExistence type="inferred from homology"/>
<evidence type="ECO:0000256" key="7">
    <source>
        <dbReference type="SAM" id="MobiDB-lite"/>
    </source>
</evidence>
<keyword evidence="10" id="KW-1185">Reference proteome</keyword>
<feature type="region of interest" description="Disordered" evidence="7">
    <location>
        <begin position="1"/>
        <end position="50"/>
    </location>
</feature>
<evidence type="ECO:0000256" key="2">
    <source>
        <dbReference type="ARBA" id="ARBA00006357"/>
    </source>
</evidence>
<dbReference type="Proteomes" id="UP000094801">
    <property type="component" value="Unassembled WGS sequence"/>
</dbReference>
<feature type="domain" description="Exonuclease" evidence="8">
    <location>
        <begin position="236"/>
        <end position="395"/>
    </location>
</feature>
<accession>A0A1E4SW20</accession>
<dbReference type="SUPFAM" id="SSF53098">
    <property type="entry name" value="Ribonuclease H-like"/>
    <property type="match status" value="1"/>
</dbReference>
<dbReference type="FunFam" id="3.30.420.10:FF:000019">
    <property type="entry name" value="RNA exonuclease NEF-sp"/>
    <property type="match status" value="1"/>
</dbReference>
<dbReference type="GO" id="GO:0004527">
    <property type="term" value="F:exonuclease activity"/>
    <property type="evidence" value="ECO:0007669"/>
    <property type="project" value="UniProtKB-KW"/>
</dbReference>